<sequence>MHHCCSRGAFACWHLNADVIHQGCARLIRIGQEKSVEWRLLKVRDSYHDNIERICVTKWAVQLSAEIALPGWVTDFLRETCNYETIKTYWHPSFNRAAWNIVRDADGPDIDYYSEKTIRIGHICSLVAKMVMCLTGPSQADTDTLKRRANYWRKSGDTLAVACVRAGTCEDMTIKRLEILLEKAEFVIYKEFMHAIVEEMKLEEFIVKSELDDDEDDNEDTESGHRDVFGDPGEEETDEESTNTEMQLPTPKRRKLHKSLIPADTVDIYTSQPDSSRRKMS</sequence>
<feature type="compositionally biased region" description="Acidic residues" evidence="1">
    <location>
        <begin position="232"/>
        <end position="242"/>
    </location>
</feature>
<dbReference type="Proteomes" id="UP000738349">
    <property type="component" value="Unassembled WGS sequence"/>
</dbReference>
<accession>A0A9P9JPA5</accession>
<feature type="compositionally biased region" description="Acidic residues" evidence="1">
    <location>
        <begin position="211"/>
        <end position="221"/>
    </location>
</feature>
<keyword evidence="3" id="KW-1185">Reference proteome</keyword>
<organism evidence="2 3">
    <name type="scientific">Dactylonectria macrodidyma</name>
    <dbReference type="NCBI Taxonomy" id="307937"/>
    <lineage>
        <taxon>Eukaryota</taxon>
        <taxon>Fungi</taxon>
        <taxon>Dikarya</taxon>
        <taxon>Ascomycota</taxon>
        <taxon>Pezizomycotina</taxon>
        <taxon>Sordariomycetes</taxon>
        <taxon>Hypocreomycetidae</taxon>
        <taxon>Hypocreales</taxon>
        <taxon>Nectriaceae</taxon>
        <taxon>Dactylonectria</taxon>
    </lineage>
</organism>
<name>A0A9P9JPA5_9HYPO</name>
<dbReference type="AlphaFoldDB" id="A0A9P9JPA5"/>
<gene>
    <name evidence="2" type="ORF">EDB81DRAFT_752285</name>
</gene>
<dbReference type="OrthoDB" id="5105774at2759"/>
<reference evidence="2" key="1">
    <citation type="journal article" date="2021" name="Nat. Commun.">
        <title>Genetic determinants of endophytism in the Arabidopsis root mycobiome.</title>
        <authorList>
            <person name="Mesny F."/>
            <person name="Miyauchi S."/>
            <person name="Thiergart T."/>
            <person name="Pickel B."/>
            <person name="Atanasova L."/>
            <person name="Karlsson M."/>
            <person name="Huettel B."/>
            <person name="Barry K.W."/>
            <person name="Haridas S."/>
            <person name="Chen C."/>
            <person name="Bauer D."/>
            <person name="Andreopoulos W."/>
            <person name="Pangilinan J."/>
            <person name="LaButti K."/>
            <person name="Riley R."/>
            <person name="Lipzen A."/>
            <person name="Clum A."/>
            <person name="Drula E."/>
            <person name="Henrissat B."/>
            <person name="Kohler A."/>
            <person name="Grigoriev I.V."/>
            <person name="Martin F.M."/>
            <person name="Hacquard S."/>
        </authorList>
    </citation>
    <scope>NUCLEOTIDE SEQUENCE</scope>
    <source>
        <strain evidence="2">MPI-CAGE-AT-0147</strain>
    </source>
</reference>
<evidence type="ECO:0000313" key="2">
    <source>
        <dbReference type="EMBL" id="KAH7176969.1"/>
    </source>
</evidence>
<dbReference type="EMBL" id="JAGMUV010000001">
    <property type="protein sequence ID" value="KAH7176969.1"/>
    <property type="molecule type" value="Genomic_DNA"/>
</dbReference>
<comment type="caution">
    <text evidence="2">The sequence shown here is derived from an EMBL/GenBank/DDBJ whole genome shotgun (WGS) entry which is preliminary data.</text>
</comment>
<evidence type="ECO:0000313" key="3">
    <source>
        <dbReference type="Proteomes" id="UP000738349"/>
    </source>
</evidence>
<protein>
    <submittedName>
        <fullName evidence="2">Uncharacterized protein</fullName>
    </submittedName>
</protein>
<feature type="region of interest" description="Disordered" evidence="1">
    <location>
        <begin position="211"/>
        <end position="281"/>
    </location>
</feature>
<proteinExistence type="predicted"/>
<evidence type="ECO:0000256" key="1">
    <source>
        <dbReference type="SAM" id="MobiDB-lite"/>
    </source>
</evidence>